<evidence type="ECO:0000256" key="4">
    <source>
        <dbReference type="ARBA" id="ARBA00022692"/>
    </source>
</evidence>
<evidence type="ECO:0000256" key="1">
    <source>
        <dbReference type="ARBA" id="ARBA00004651"/>
    </source>
</evidence>
<keyword evidence="9" id="KW-1185">Reference proteome</keyword>
<feature type="transmembrane region" description="Helical" evidence="7">
    <location>
        <begin position="319"/>
        <end position="340"/>
    </location>
</feature>
<keyword evidence="6 7" id="KW-0472">Membrane</keyword>
<feature type="transmembrane region" description="Helical" evidence="7">
    <location>
        <begin position="36"/>
        <end position="54"/>
    </location>
</feature>
<name>A0ABS0AD54_9GAMM</name>
<dbReference type="Proteomes" id="UP000644441">
    <property type="component" value="Unassembled WGS sequence"/>
</dbReference>
<evidence type="ECO:0000256" key="2">
    <source>
        <dbReference type="ARBA" id="ARBA00007977"/>
    </source>
</evidence>
<feature type="transmembrane region" description="Helical" evidence="7">
    <location>
        <begin position="128"/>
        <end position="147"/>
    </location>
</feature>
<feature type="transmembrane region" description="Helical" evidence="7">
    <location>
        <begin position="159"/>
        <end position="180"/>
    </location>
</feature>
<dbReference type="PANTHER" id="PTHR30106:SF2">
    <property type="entry name" value="UPF0324 INNER MEMBRANE PROTEIN YEIH"/>
    <property type="match status" value="1"/>
</dbReference>
<dbReference type="InterPro" id="IPR018383">
    <property type="entry name" value="UPF0324_pro"/>
</dbReference>
<dbReference type="RefSeq" id="WP_194854761.1">
    <property type="nucleotide sequence ID" value="NZ_ARXR01000001.1"/>
</dbReference>
<keyword evidence="3" id="KW-1003">Cell membrane</keyword>
<dbReference type="Pfam" id="PF03601">
    <property type="entry name" value="Cons_hypoth698"/>
    <property type="match status" value="1"/>
</dbReference>
<dbReference type="PANTHER" id="PTHR30106">
    <property type="entry name" value="INNER MEMBRANE PROTEIN YEIH-RELATED"/>
    <property type="match status" value="1"/>
</dbReference>
<evidence type="ECO:0000256" key="6">
    <source>
        <dbReference type="ARBA" id="ARBA00023136"/>
    </source>
</evidence>
<reference evidence="8 9" key="1">
    <citation type="submission" date="2012-09" db="EMBL/GenBank/DDBJ databases">
        <title>Genome Sequence of alkane-degrading Bacterium Alcanivorax venustensis ISO4.</title>
        <authorList>
            <person name="Lai Q."/>
            <person name="Shao Z."/>
        </authorList>
    </citation>
    <scope>NUCLEOTIDE SEQUENCE [LARGE SCALE GENOMIC DNA]</scope>
    <source>
        <strain evidence="8 9">ISO4</strain>
    </source>
</reference>
<sequence length="345" mass="35165">MTSPITLPAARRLPFALLIPACAALAAAIAGTAWASALGLSTLALALLGGLLLTQGLPARWREAGAPALSWFKGPVLKTAIVLYGLRIPLTAVADLGPRIVALNAGQVIVSLLLAAWLGRRLGMTRPAALLIGAGNGICGAAAVLAAEPVLRGRDRDTAMAVAAVVIFGTLNMLLLPILFHQWPTLLGEPAQYAVLTGTTVQEVAQVLVAAQAMSPTLVDQALLVKMVRVMMLAPALLALAAWRPSGDVAATTNAAPRPRIGVPPFALLFVAALLVNGLGLVPNAVAAPLAILDDALLALAMAALGLSTHAGLLRQAGWRPLALGAVLSLATLSIAALALRAGFH</sequence>
<keyword evidence="5 7" id="KW-1133">Transmembrane helix</keyword>
<accession>A0ABS0AD54</accession>
<evidence type="ECO:0000256" key="7">
    <source>
        <dbReference type="SAM" id="Phobius"/>
    </source>
</evidence>
<evidence type="ECO:0000256" key="3">
    <source>
        <dbReference type="ARBA" id="ARBA00022475"/>
    </source>
</evidence>
<evidence type="ECO:0000256" key="5">
    <source>
        <dbReference type="ARBA" id="ARBA00022989"/>
    </source>
</evidence>
<keyword evidence="4 7" id="KW-0812">Transmembrane</keyword>
<dbReference type="EMBL" id="ARXR01000001">
    <property type="protein sequence ID" value="MBF5051456.1"/>
    <property type="molecule type" value="Genomic_DNA"/>
</dbReference>
<feature type="transmembrane region" description="Helical" evidence="7">
    <location>
        <begin position="296"/>
        <end position="313"/>
    </location>
</feature>
<feature type="transmembrane region" description="Helical" evidence="7">
    <location>
        <begin position="263"/>
        <end position="284"/>
    </location>
</feature>
<organism evidence="8 9">
    <name type="scientific">Alloalcanivorax venustensis ISO4</name>
    <dbReference type="NCBI Taxonomy" id="1177184"/>
    <lineage>
        <taxon>Bacteria</taxon>
        <taxon>Pseudomonadati</taxon>
        <taxon>Pseudomonadota</taxon>
        <taxon>Gammaproteobacteria</taxon>
        <taxon>Oceanospirillales</taxon>
        <taxon>Alcanivoracaceae</taxon>
        <taxon>Alloalcanivorax</taxon>
    </lineage>
</organism>
<protein>
    <submittedName>
        <fullName evidence="8">Inner membrane protein YeiH</fullName>
    </submittedName>
</protein>
<comment type="caution">
    <text evidence="8">The sequence shown here is derived from an EMBL/GenBank/DDBJ whole genome shotgun (WGS) entry which is preliminary data.</text>
</comment>
<evidence type="ECO:0000313" key="9">
    <source>
        <dbReference type="Proteomes" id="UP000644441"/>
    </source>
</evidence>
<comment type="subcellular location">
    <subcellularLocation>
        <location evidence="1">Cell membrane</location>
        <topology evidence="1">Multi-pass membrane protein</topology>
    </subcellularLocation>
</comment>
<feature type="transmembrane region" description="Helical" evidence="7">
    <location>
        <begin position="100"/>
        <end position="119"/>
    </location>
</feature>
<comment type="similarity">
    <text evidence="2">Belongs to the UPF0324 family.</text>
</comment>
<feature type="transmembrane region" description="Helical" evidence="7">
    <location>
        <begin position="223"/>
        <end position="243"/>
    </location>
</feature>
<evidence type="ECO:0000313" key="8">
    <source>
        <dbReference type="EMBL" id="MBF5051456.1"/>
    </source>
</evidence>
<proteinExistence type="inferred from homology"/>
<gene>
    <name evidence="8" type="ORF">ISO4_00058</name>
</gene>